<sequence>MAVYEVKVEDHSAVYLAELSAEIRNATDDLGYDLQSVARQAAPEKTGNLVKHILVKSSAANGAYQVDLESTAVDPTTGNDYVDWMHNGSYRLGKKSKSKGMASSRIGKFRKRVGTNYLAGSGELAIAGYQSYMEKRISAVNSKYAE</sequence>
<proteinExistence type="predicted"/>
<reference evidence="1 2" key="1">
    <citation type="submission" date="2023-06" db="EMBL/GenBank/DDBJ databases">
        <title>Acute promotion of culturable opportunistic pathogens and persistent increase of antibiotic resistance following antibiotic exposure in mouse gut microbiota.</title>
        <authorList>
            <person name="Li L."/>
            <person name="Wang B."/>
            <person name="Sun Y."/>
            <person name="Wang M."/>
            <person name="Xu H."/>
        </authorList>
    </citation>
    <scope>NUCLEOTIDE SEQUENCE [LARGE SCALE GENOMIC DNA]</scope>
    <source>
        <strain evidence="1 2">CRI2_2</strain>
    </source>
</reference>
<organism evidence="1 2">
    <name type="scientific">Enterococcus gallinarum</name>
    <dbReference type="NCBI Taxonomy" id="1353"/>
    <lineage>
        <taxon>Bacteria</taxon>
        <taxon>Bacillati</taxon>
        <taxon>Bacillota</taxon>
        <taxon>Bacilli</taxon>
        <taxon>Lactobacillales</taxon>
        <taxon>Enterococcaceae</taxon>
        <taxon>Enterococcus</taxon>
    </lineage>
</organism>
<accession>A0ABD4ZSS5</accession>
<comment type="caution">
    <text evidence="1">The sequence shown here is derived from an EMBL/GenBank/DDBJ whole genome shotgun (WGS) entry which is preliminary data.</text>
</comment>
<evidence type="ECO:0000313" key="2">
    <source>
        <dbReference type="Proteomes" id="UP001241571"/>
    </source>
</evidence>
<evidence type="ECO:0008006" key="3">
    <source>
        <dbReference type="Google" id="ProtNLM"/>
    </source>
</evidence>
<gene>
    <name evidence="1" type="ORF">QRX88_08710</name>
</gene>
<dbReference type="Proteomes" id="UP001241571">
    <property type="component" value="Unassembled WGS sequence"/>
</dbReference>
<evidence type="ECO:0000313" key="1">
    <source>
        <dbReference type="EMBL" id="MDL4935792.1"/>
    </source>
</evidence>
<dbReference type="AlphaFoldDB" id="A0ABD4ZSS5"/>
<protein>
    <recommendedName>
        <fullName evidence="3">HK97 gp10 family phage protein</fullName>
    </recommendedName>
</protein>
<dbReference type="RefSeq" id="WP_142434886.1">
    <property type="nucleotide sequence ID" value="NZ_BSYC01000005.1"/>
</dbReference>
<dbReference type="EMBL" id="JASUBT010000005">
    <property type="protein sequence ID" value="MDL4935792.1"/>
    <property type="molecule type" value="Genomic_DNA"/>
</dbReference>
<name>A0ABD4ZSS5_ENTGA</name>